<evidence type="ECO:0000313" key="5">
    <source>
        <dbReference type="Proteomes" id="UP000225277"/>
    </source>
</evidence>
<dbReference type="SMART" id="SM00248">
    <property type="entry name" value="ANK"/>
    <property type="match status" value="6"/>
</dbReference>
<dbReference type="PANTHER" id="PTHR24198:SF165">
    <property type="entry name" value="ANKYRIN REPEAT-CONTAINING PROTEIN-RELATED"/>
    <property type="match status" value="1"/>
</dbReference>
<proteinExistence type="predicted"/>
<dbReference type="OrthoDB" id="3647333at2759"/>
<dbReference type="InterPro" id="IPR036770">
    <property type="entry name" value="Ankyrin_rpt-contain_sf"/>
</dbReference>
<protein>
    <recommendedName>
        <fullName evidence="6">Ankyrin</fullName>
    </recommendedName>
</protein>
<evidence type="ECO:0008006" key="6">
    <source>
        <dbReference type="Google" id="ProtNLM"/>
    </source>
</evidence>
<dbReference type="PROSITE" id="PS50297">
    <property type="entry name" value="ANK_REP_REGION"/>
    <property type="match status" value="1"/>
</dbReference>
<dbReference type="STRING" id="112498.A0A2D3ULK6"/>
<gene>
    <name evidence="4" type="ORF">RCC_00976</name>
</gene>
<dbReference type="Gene3D" id="1.25.40.20">
    <property type="entry name" value="Ankyrin repeat-containing domain"/>
    <property type="match status" value="2"/>
</dbReference>
<dbReference type="Pfam" id="PF13637">
    <property type="entry name" value="Ank_4"/>
    <property type="match status" value="1"/>
</dbReference>
<dbReference type="EMBL" id="FJUY01000001">
    <property type="protein sequence ID" value="CZT15072.1"/>
    <property type="molecule type" value="Genomic_DNA"/>
</dbReference>
<dbReference type="InterPro" id="IPR002110">
    <property type="entry name" value="Ankyrin_rpt"/>
</dbReference>
<dbReference type="GeneID" id="35596299"/>
<sequence length="326" mass="35787">MDHDSPPLDPFAMPRLEDLPPFDMSLFEGSQPIPPPKVVSDEQHIRNRLLQPWTELTKAESLCYAGDVCAATTTINHILDKGTQPDELHYCLLAAILAGSESLVRVLLDNGVPIDSQNIKAAIRRKSSTMLSLFLHHGWDVNEQEDWCTPPLLEYAVAEVPDEPLIQWFLDNGADPNTTSQMDLTPLSTAVSFAPLAIVKQLFAHCPPDTFFQGQLLHWAAGRIADDAEDVVRLVLERCPPDINKIKYENDEFSFVMRRCAGLGTALHDAATSGHPSVVQMLLQMGADVSIRDSCGKTALEVAKAHGHHAAAELLQCAEKSPAAKM</sequence>
<name>A0A2D3ULK6_9PEZI</name>
<feature type="repeat" description="ANK" evidence="3">
    <location>
        <begin position="265"/>
        <end position="294"/>
    </location>
</feature>
<keyword evidence="5" id="KW-1185">Reference proteome</keyword>
<dbReference type="PROSITE" id="PS50088">
    <property type="entry name" value="ANK_REPEAT"/>
    <property type="match status" value="1"/>
</dbReference>
<reference evidence="4 5" key="1">
    <citation type="submission" date="2016-03" db="EMBL/GenBank/DDBJ databases">
        <authorList>
            <person name="Ploux O."/>
        </authorList>
    </citation>
    <scope>NUCLEOTIDE SEQUENCE [LARGE SCALE GENOMIC DNA]</scope>
    <source>
        <strain evidence="4 5">URUG2</strain>
    </source>
</reference>
<dbReference type="AlphaFoldDB" id="A0A2D3ULK6"/>
<organism evidence="4 5">
    <name type="scientific">Ramularia collo-cygni</name>
    <dbReference type="NCBI Taxonomy" id="112498"/>
    <lineage>
        <taxon>Eukaryota</taxon>
        <taxon>Fungi</taxon>
        <taxon>Dikarya</taxon>
        <taxon>Ascomycota</taxon>
        <taxon>Pezizomycotina</taxon>
        <taxon>Dothideomycetes</taxon>
        <taxon>Dothideomycetidae</taxon>
        <taxon>Mycosphaerellales</taxon>
        <taxon>Mycosphaerellaceae</taxon>
        <taxon>Ramularia</taxon>
    </lineage>
</organism>
<dbReference type="Proteomes" id="UP000225277">
    <property type="component" value="Unassembled WGS sequence"/>
</dbReference>
<dbReference type="PANTHER" id="PTHR24198">
    <property type="entry name" value="ANKYRIN REPEAT AND PROTEIN KINASE DOMAIN-CONTAINING PROTEIN"/>
    <property type="match status" value="1"/>
</dbReference>
<evidence type="ECO:0000256" key="1">
    <source>
        <dbReference type="ARBA" id="ARBA00022737"/>
    </source>
</evidence>
<evidence type="ECO:0000256" key="2">
    <source>
        <dbReference type="ARBA" id="ARBA00023043"/>
    </source>
</evidence>
<evidence type="ECO:0000256" key="3">
    <source>
        <dbReference type="PROSITE-ProRule" id="PRU00023"/>
    </source>
</evidence>
<dbReference type="SUPFAM" id="SSF48403">
    <property type="entry name" value="Ankyrin repeat"/>
    <property type="match status" value="1"/>
</dbReference>
<accession>A0A2D3ULK6</accession>
<keyword evidence="1" id="KW-0677">Repeat</keyword>
<keyword evidence="2 3" id="KW-0040">ANK repeat</keyword>
<evidence type="ECO:0000313" key="4">
    <source>
        <dbReference type="EMBL" id="CZT15072.1"/>
    </source>
</evidence>
<dbReference type="RefSeq" id="XP_023621969.1">
    <property type="nucleotide sequence ID" value="XM_023766201.1"/>
</dbReference>